<dbReference type="PANTHER" id="PTHR34217:SF1">
    <property type="entry name" value="CARBOXYPEPTIDASE 1"/>
    <property type="match status" value="1"/>
</dbReference>
<reference evidence="4 5" key="1">
    <citation type="submission" date="2020-08" db="EMBL/GenBank/DDBJ databases">
        <authorList>
            <person name="Liu C."/>
            <person name="Sun Q."/>
        </authorList>
    </citation>
    <scope>NUCLEOTIDE SEQUENCE [LARGE SCALE GENOMIC DNA]</scope>
    <source>
        <strain evidence="4 5">NSJ-61</strain>
    </source>
</reference>
<dbReference type="PROSITE" id="PS52034">
    <property type="entry name" value="PEPTIDASE_M32"/>
    <property type="match status" value="1"/>
</dbReference>
<dbReference type="RefSeq" id="WP_117454869.1">
    <property type="nucleotide sequence ID" value="NZ_CP060636.1"/>
</dbReference>
<feature type="binding site" evidence="2">
    <location>
        <position position="262"/>
    </location>
    <ligand>
        <name>Zn(2+)</name>
        <dbReference type="ChEBI" id="CHEBI:29105"/>
        <note>catalytic</note>
    </ligand>
</feature>
<dbReference type="GO" id="GO:0046872">
    <property type="term" value="F:metal ion binding"/>
    <property type="evidence" value="ECO:0007669"/>
    <property type="project" value="UniProtKB-KW"/>
</dbReference>
<comment type="catalytic activity">
    <reaction evidence="1">
        <text>Release of a C-terminal amino acid with broad specificity, except for -Pro.</text>
        <dbReference type="EC" id="3.4.17.19"/>
    </reaction>
</comment>
<dbReference type="Pfam" id="PF02074">
    <property type="entry name" value="Peptidase_M32"/>
    <property type="match status" value="1"/>
</dbReference>
<name>A0A7G9GTQ3_9FIRM</name>
<dbReference type="Gene3D" id="1.10.1370.30">
    <property type="match status" value="1"/>
</dbReference>
<dbReference type="PANTHER" id="PTHR34217">
    <property type="entry name" value="METAL-DEPENDENT CARBOXYPEPTIDASE"/>
    <property type="match status" value="1"/>
</dbReference>
<keyword evidence="1" id="KW-0645">Protease</keyword>
<protein>
    <recommendedName>
        <fullName evidence="1">Metal-dependent carboxypeptidase</fullName>
        <ecNumber evidence="1">3.4.17.19</ecNumber>
    </recommendedName>
</protein>
<dbReference type="KEGG" id="ehn:H9Q80_09730"/>
<keyword evidence="1" id="KW-0378">Hydrolase</keyword>
<gene>
    <name evidence="4" type="ORF">H9Q80_09730</name>
</gene>
<dbReference type="GO" id="GO:0006508">
    <property type="term" value="P:proteolysis"/>
    <property type="evidence" value="ECO:0007669"/>
    <property type="project" value="UniProtKB-UniRule"/>
</dbReference>
<accession>A0A7G9GTQ3</accession>
<proteinExistence type="inferred from homology"/>
<dbReference type="InterPro" id="IPR001333">
    <property type="entry name" value="Peptidase_M32_Taq"/>
</dbReference>
<keyword evidence="1" id="KW-0482">Metalloprotease</keyword>
<feature type="binding site" evidence="2">
    <location>
        <position position="266"/>
    </location>
    <ligand>
        <name>Zn(2+)</name>
        <dbReference type="ChEBI" id="CHEBI:29105"/>
        <note>catalytic</note>
    </ligand>
</feature>
<feature type="binding site" evidence="2">
    <location>
        <position position="292"/>
    </location>
    <ligand>
        <name>Zn(2+)</name>
        <dbReference type="ChEBI" id="CHEBI:29105"/>
        <note>catalytic</note>
    </ligand>
</feature>
<organism evidence="4 5">
    <name type="scientific">[Eubacterium] hominis</name>
    <dbReference type="NCBI Taxonomy" id="2764325"/>
    <lineage>
        <taxon>Bacteria</taxon>
        <taxon>Bacillati</taxon>
        <taxon>Bacillota</taxon>
        <taxon>Erysipelotrichia</taxon>
        <taxon>Erysipelotrichales</taxon>
        <taxon>Erysipelotrichaceae</taxon>
        <taxon>Amedibacillus</taxon>
    </lineage>
</organism>
<dbReference type="Proteomes" id="UP000515856">
    <property type="component" value="Chromosome"/>
</dbReference>
<dbReference type="PRINTS" id="PR00998">
    <property type="entry name" value="CRBOXYPTASET"/>
</dbReference>
<evidence type="ECO:0000256" key="3">
    <source>
        <dbReference type="PIRSR" id="PIRSR006615-2"/>
    </source>
</evidence>
<evidence type="ECO:0000313" key="5">
    <source>
        <dbReference type="Proteomes" id="UP000515856"/>
    </source>
</evidence>
<keyword evidence="1 2" id="KW-0479">Metal-binding</keyword>
<keyword evidence="5" id="KW-1185">Reference proteome</keyword>
<dbReference type="PIRSF" id="PIRSF006615">
    <property type="entry name" value="Zn_crbxpep_Taq"/>
    <property type="match status" value="1"/>
</dbReference>
<keyword evidence="2" id="KW-0862">Zinc</keyword>
<keyword evidence="1 4" id="KW-0121">Carboxypeptidase</keyword>
<evidence type="ECO:0000313" key="4">
    <source>
        <dbReference type="EMBL" id="QNM14185.1"/>
    </source>
</evidence>
<evidence type="ECO:0000256" key="2">
    <source>
        <dbReference type="PIRSR" id="PIRSR006615-1"/>
    </source>
</evidence>
<comment type="similarity">
    <text evidence="1">Belongs to the peptidase M32 family.</text>
</comment>
<dbReference type="CDD" id="cd06460">
    <property type="entry name" value="M32_Taq"/>
    <property type="match status" value="1"/>
</dbReference>
<dbReference type="GO" id="GO:0004181">
    <property type="term" value="F:metallocarboxypeptidase activity"/>
    <property type="evidence" value="ECO:0007669"/>
    <property type="project" value="UniProtKB-UniRule"/>
</dbReference>
<dbReference type="EC" id="3.4.17.19" evidence="1"/>
<sequence length="497" mass="58287">MVETLRKAFQEYKDIQKAYTLALSTMYYDIATIAPKKGIAKRNEAMAYLSGEAFSKATDKEALAMIEELGKITNDTEEKREITLFLKGMEYDRVLPKDVYVAMQKSINDSEAAWHIAKDQDDYASFAPYLKDVILKQKEALTYVQKESTDYDYLLDRYEDGMSVKQYDAFFNSIKEQLVPFIKKINEQKEQIDDSVLHQSFDIDQQAKYNAQLLDYLGIDREKCVMGLTEHPFTDFFSENEARITTHYYEHDVMSGIFSTMHEYGHALYSLQVKPEYDGTALKDNIGYAMHESQSRFMENHIGRHPAFWQVQYPILQSYFPKQLSHVSFEDFMRMINITRPSFIRTEADELTYPLHILIRYELEKEIFNGSIPLDQLETMWNDKYEQYLGLRPRNHREGILQDMHWGGGNFGYFPTYALGSAYAAQFYSSMEKQLPVADYLRNNQFDKIAAWLKDNIHYVGAYQNANEVLKQATGDTFHAQYYIDYLMNKYRTLYQL</sequence>
<dbReference type="AlphaFoldDB" id="A0A7G9GTQ3"/>
<evidence type="ECO:0000256" key="1">
    <source>
        <dbReference type="PIRNR" id="PIRNR006615"/>
    </source>
</evidence>
<dbReference type="SUPFAM" id="SSF55486">
    <property type="entry name" value="Metalloproteases ('zincins'), catalytic domain"/>
    <property type="match status" value="1"/>
</dbReference>
<comment type="cofactor">
    <cofactor evidence="2">
        <name>Zn(2+)</name>
        <dbReference type="ChEBI" id="CHEBI:29105"/>
    </cofactor>
    <text evidence="2">Binds 1 zinc ion per subunit.</text>
</comment>
<dbReference type="EMBL" id="CP060636">
    <property type="protein sequence ID" value="QNM14185.1"/>
    <property type="molecule type" value="Genomic_DNA"/>
</dbReference>
<feature type="active site" description="Proton donor/acceptor" evidence="3">
    <location>
        <position position="263"/>
    </location>
</feature>
<comment type="function">
    <text evidence="1">Broad specificity carboxypetidase that releases amino acids sequentially from the C-terminus, including neutral, aromatic, polar and basic residues.</text>
</comment>